<keyword evidence="2" id="KW-1185">Reference proteome</keyword>
<evidence type="ECO:0000313" key="1">
    <source>
        <dbReference type="EMBL" id="CAH4033517.1"/>
    </source>
</evidence>
<gene>
    <name evidence="1" type="ORF">PIBRA_LOCUS9793</name>
</gene>
<proteinExistence type="predicted"/>
<reference evidence="1" key="1">
    <citation type="submission" date="2022-05" db="EMBL/GenBank/DDBJ databases">
        <authorList>
            <person name="Okamura Y."/>
        </authorList>
    </citation>
    <scope>NUCLEOTIDE SEQUENCE</scope>
</reference>
<name>A0A9P0TMD6_PIEBR</name>
<protein>
    <submittedName>
        <fullName evidence="1">Uncharacterized protein</fullName>
    </submittedName>
</protein>
<organism evidence="1 2">
    <name type="scientific">Pieris brassicae</name>
    <name type="common">White butterfly</name>
    <name type="synonym">Large white butterfly</name>
    <dbReference type="NCBI Taxonomy" id="7116"/>
    <lineage>
        <taxon>Eukaryota</taxon>
        <taxon>Metazoa</taxon>
        <taxon>Ecdysozoa</taxon>
        <taxon>Arthropoda</taxon>
        <taxon>Hexapoda</taxon>
        <taxon>Insecta</taxon>
        <taxon>Pterygota</taxon>
        <taxon>Neoptera</taxon>
        <taxon>Endopterygota</taxon>
        <taxon>Lepidoptera</taxon>
        <taxon>Glossata</taxon>
        <taxon>Ditrysia</taxon>
        <taxon>Papilionoidea</taxon>
        <taxon>Pieridae</taxon>
        <taxon>Pierinae</taxon>
        <taxon>Pieris</taxon>
    </lineage>
</organism>
<dbReference type="AlphaFoldDB" id="A0A9P0TMD6"/>
<evidence type="ECO:0000313" key="2">
    <source>
        <dbReference type="Proteomes" id="UP001152562"/>
    </source>
</evidence>
<sequence>MLNLRDTLLEKVTTLLYPKTEARDGEFLELVGESTDPYGSRKHKKVPMCSSRKNYKGHNVVAIKMHCVNECNAGAGGSRPLPRGVCLPRIGAAGMNSVQTSVVVGLNENGRITERNKSRNMPTF</sequence>
<accession>A0A9P0TMD6</accession>
<comment type="caution">
    <text evidence="1">The sequence shown here is derived from an EMBL/GenBank/DDBJ whole genome shotgun (WGS) entry which is preliminary data.</text>
</comment>
<dbReference type="Proteomes" id="UP001152562">
    <property type="component" value="Unassembled WGS sequence"/>
</dbReference>
<dbReference type="EMBL" id="CALOZG010000029">
    <property type="protein sequence ID" value="CAH4033517.1"/>
    <property type="molecule type" value="Genomic_DNA"/>
</dbReference>